<dbReference type="AlphaFoldDB" id="A0A8H2WNK2"/>
<reference evidence="1" key="1">
    <citation type="submission" date="2021-01" db="EMBL/GenBank/DDBJ databases">
        <authorList>
            <person name="Kaushik A."/>
        </authorList>
    </citation>
    <scope>NUCLEOTIDE SEQUENCE</scope>
    <source>
        <strain evidence="1">AG3-T5</strain>
    </source>
</reference>
<organism evidence="1 2">
    <name type="scientific">Rhizoctonia solani</name>
    <dbReference type="NCBI Taxonomy" id="456999"/>
    <lineage>
        <taxon>Eukaryota</taxon>
        <taxon>Fungi</taxon>
        <taxon>Dikarya</taxon>
        <taxon>Basidiomycota</taxon>
        <taxon>Agaricomycotina</taxon>
        <taxon>Agaricomycetes</taxon>
        <taxon>Cantharellales</taxon>
        <taxon>Ceratobasidiaceae</taxon>
        <taxon>Rhizoctonia</taxon>
    </lineage>
</organism>
<protein>
    <submittedName>
        <fullName evidence="1">Uncharacterized protein</fullName>
    </submittedName>
</protein>
<sequence length="129" mass="14430">MSLDNGIYKISCVYPDNYQLAFYDDWALHANDSSNVTVEIVNEFGAQKIRFNDKTSENHVIVATQARGLTGENLLWAITPAGPDVYFIKVWNGDFSWTIPPGPEPKNPSDVILLPAHGLPHQHWKIVPA</sequence>
<evidence type="ECO:0000313" key="2">
    <source>
        <dbReference type="Proteomes" id="UP000663841"/>
    </source>
</evidence>
<name>A0A8H2WNK2_9AGAM</name>
<dbReference type="InterPro" id="IPR035992">
    <property type="entry name" value="Ricin_B-like_lectins"/>
</dbReference>
<comment type="caution">
    <text evidence="1">The sequence shown here is derived from an EMBL/GenBank/DDBJ whole genome shotgun (WGS) entry which is preliminary data.</text>
</comment>
<dbReference type="Gene3D" id="2.80.10.50">
    <property type="match status" value="1"/>
</dbReference>
<proteinExistence type="predicted"/>
<accession>A0A8H2WNK2</accession>
<dbReference type="EMBL" id="CAJMWW010000010">
    <property type="protein sequence ID" value="CAE6396911.1"/>
    <property type="molecule type" value="Genomic_DNA"/>
</dbReference>
<dbReference type="SUPFAM" id="SSF50370">
    <property type="entry name" value="Ricin B-like lectins"/>
    <property type="match status" value="1"/>
</dbReference>
<dbReference type="Proteomes" id="UP000663841">
    <property type="component" value="Unassembled WGS sequence"/>
</dbReference>
<gene>
    <name evidence="1" type="ORF">RDB_LOCUS3302</name>
</gene>
<evidence type="ECO:0000313" key="1">
    <source>
        <dbReference type="EMBL" id="CAE6396911.1"/>
    </source>
</evidence>